<dbReference type="Gramene" id="OE9A076937T1">
    <property type="protein sequence ID" value="OE9A076937C1"/>
    <property type="gene ID" value="OE9A076937"/>
</dbReference>
<organism evidence="1 2">
    <name type="scientific">Olea europaea subsp. europaea</name>
    <dbReference type="NCBI Taxonomy" id="158383"/>
    <lineage>
        <taxon>Eukaryota</taxon>
        <taxon>Viridiplantae</taxon>
        <taxon>Streptophyta</taxon>
        <taxon>Embryophyta</taxon>
        <taxon>Tracheophyta</taxon>
        <taxon>Spermatophyta</taxon>
        <taxon>Magnoliopsida</taxon>
        <taxon>eudicotyledons</taxon>
        <taxon>Gunneridae</taxon>
        <taxon>Pentapetalae</taxon>
        <taxon>asterids</taxon>
        <taxon>lamiids</taxon>
        <taxon>Lamiales</taxon>
        <taxon>Oleaceae</taxon>
        <taxon>Oleeae</taxon>
        <taxon>Olea</taxon>
    </lineage>
</organism>
<comment type="caution">
    <text evidence="1">The sequence shown here is derived from an EMBL/GenBank/DDBJ whole genome shotgun (WGS) entry which is preliminary data.</text>
</comment>
<gene>
    <name evidence="1" type="ORF">OLEA9_A076937</name>
</gene>
<accession>A0A8S0VPF8</accession>
<keyword evidence="2" id="KW-1185">Reference proteome</keyword>
<sequence length="203" mass="22957">PRIEGIYRAEPRMLFLNGMSSWHPLASEMPTRHAAQFVQDVSEAAATLRRGDNLLLMVRSQPGFCTNVGQLRRLFNDDIMAKGVDLKVYYWSRDPYAHDAVAECKPFGALFKPIADGTLGYGWWLPLKPFMAQDKTNAEVKAFTDFCNYLDSYKARAAQYNPNYRILFKTEAERDNYKAAMQENIAWGIGTSKLEGLISAVDG</sequence>
<dbReference type="EMBL" id="CACTIH010010482">
    <property type="protein sequence ID" value="CAA3033340.1"/>
    <property type="molecule type" value="Genomic_DNA"/>
</dbReference>
<evidence type="ECO:0000313" key="2">
    <source>
        <dbReference type="Proteomes" id="UP000594638"/>
    </source>
</evidence>
<feature type="non-terminal residue" evidence="1">
    <location>
        <position position="1"/>
    </location>
</feature>
<name>A0A8S0VPF8_OLEEU</name>
<dbReference type="AlphaFoldDB" id="A0A8S0VPF8"/>
<evidence type="ECO:0000313" key="1">
    <source>
        <dbReference type="EMBL" id="CAA3033340.1"/>
    </source>
</evidence>
<reference evidence="1 2" key="1">
    <citation type="submission" date="2019-12" db="EMBL/GenBank/DDBJ databases">
        <authorList>
            <person name="Alioto T."/>
            <person name="Alioto T."/>
            <person name="Gomez Garrido J."/>
        </authorList>
    </citation>
    <scope>NUCLEOTIDE SEQUENCE [LARGE SCALE GENOMIC DNA]</scope>
</reference>
<protein>
    <submittedName>
        <fullName evidence="1">Uncharacterized protein</fullName>
    </submittedName>
</protein>
<proteinExistence type="predicted"/>
<dbReference type="Proteomes" id="UP000594638">
    <property type="component" value="Unassembled WGS sequence"/>
</dbReference>